<dbReference type="Pfam" id="PF17203">
    <property type="entry name" value="sCache_3_2"/>
    <property type="match status" value="1"/>
</dbReference>
<evidence type="ECO:0000256" key="10">
    <source>
        <dbReference type="ARBA" id="ARBA00022840"/>
    </source>
</evidence>
<feature type="domain" description="Histidine kinase" evidence="15">
    <location>
        <begin position="387"/>
        <end position="609"/>
    </location>
</feature>
<dbReference type="PANTHER" id="PTHR43065:SF46">
    <property type="entry name" value="C4-DICARBOXYLATE TRANSPORT SENSOR PROTEIN DCTB"/>
    <property type="match status" value="1"/>
</dbReference>
<dbReference type="CDD" id="cd06225">
    <property type="entry name" value="HAMP"/>
    <property type="match status" value="1"/>
</dbReference>
<dbReference type="InterPro" id="IPR013767">
    <property type="entry name" value="PAS_fold"/>
</dbReference>
<dbReference type="SUPFAM" id="SSF47384">
    <property type="entry name" value="Homodimeric domain of signal transducing histidine kinase"/>
    <property type="match status" value="1"/>
</dbReference>
<dbReference type="PANTHER" id="PTHR43065">
    <property type="entry name" value="SENSOR HISTIDINE KINASE"/>
    <property type="match status" value="1"/>
</dbReference>
<keyword evidence="7 14" id="KW-0812">Transmembrane</keyword>
<name>A0A6P1ZM15_9BACT</name>
<keyword evidence="6" id="KW-0808">Transferase</keyword>
<dbReference type="InterPro" id="IPR005467">
    <property type="entry name" value="His_kinase_dom"/>
</dbReference>
<keyword evidence="13 14" id="KW-0472">Membrane</keyword>
<dbReference type="NCBIfam" id="TIGR00229">
    <property type="entry name" value="sensory_box"/>
    <property type="match status" value="1"/>
</dbReference>
<proteinExistence type="predicted"/>
<keyword evidence="21" id="KW-1185">Reference proteome</keyword>
<reference evidence="18 21" key="2">
    <citation type="submission" date="2019-04" db="EMBL/GenBank/DDBJ databases">
        <title>Isolation and culture of sulfate reducing bacteria from the cold seep of the South China Sea.</title>
        <authorList>
            <person name="Sun C."/>
            <person name="Liu R."/>
        </authorList>
    </citation>
    <scope>NUCLEOTIDE SEQUENCE [LARGE SCALE GENOMIC DNA]</scope>
    <source>
        <strain evidence="18 21">CS1</strain>
    </source>
</reference>
<sequence>MNLKSKILFSTLGVVLLVSVCIALVARYILISSLTRELEFRGLGIAQSIADRSAPFILTQDEPALVNLAFEAVLVGERQDLITYIYILDTEHKVLASTFIVPFPEFLRDANPLKPGDKQSIQPLDNVLGGSVYDVAVPVKEGIYDVGSVHVGLSQQHIGAIVTKLRNIFVGFIAGIILFIFFLSQALARSITKPIHALMRVAEDIRRDNLEFSIDFDGRADDEVVQLADSFANMVRHIKEYRAELKRSQLKYRSLFHSGPDPIFVLDMGGLTVLDANPMATEVFGYSRMELVNKPIVELAPDVVSQLAQAFPSSDMDAQARCVSFPKSLAYRSSNEPFYVNLHVCSTIYEEQPALIVSATDITDMIEKDAQLIQASKMKSLGEMSAGIAHEVNQPLNAIKVGSEYLELLASKGETIPPETFAKVTRQISQQVDRASEIIQAMRQFGRKAELLRERMDLAAPVRNVLRILRQQLQLDSVKLDVHLPEDVPYIMGQENRLQQVIFNLVTNARDAVCSEEAQLPPSKRRIEVAVYQNDGIVCLRVADNGVGIPASRLDKIFEPFYTTKETGKGMGLGLAITYGIVKDCNGEITVESEPGKGTAFILSFPALEEPQ</sequence>
<evidence type="ECO:0000259" key="17">
    <source>
        <dbReference type="PROSITE" id="PS50885"/>
    </source>
</evidence>
<comment type="catalytic activity">
    <reaction evidence="1">
        <text>ATP + protein L-histidine = ADP + protein N-phospho-L-histidine.</text>
        <dbReference type="EC" id="2.7.13.3"/>
    </reaction>
</comment>
<evidence type="ECO:0000256" key="2">
    <source>
        <dbReference type="ARBA" id="ARBA00004651"/>
    </source>
</evidence>
<dbReference type="AlphaFoldDB" id="A0A6P1ZM15"/>
<dbReference type="Proteomes" id="UP000434052">
    <property type="component" value="Unassembled WGS sequence"/>
</dbReference>
<evidence type="ECO:0000256" key="9">
    <source>
        <dbReference type="ARBA" id="ARBA00022777"/>
    </source>
</evidence>
<dbReference type="InterPro" id="IPR036097">
    <property type="entry name" value="HisK_dim/P_sf"/>
</dbReference>
<dbReference type="GO" id="GO:0005524">
    <property type="term" value="F:ATP binding"/>
    <property type="evidence" value="ECO:0007669"/>
    <property type="project" value="UniProtKB-KW"/>
</dbReference>
<feature type="domain" description="HAMP" evidence="17">
    <location>
        <begin position="189"/>
        <end position="243"/>
    </location>
</feature>
<dbReference type="SMART" id="SM00304">
    <property type="entry name" value="HAMP"/>
    <property type="match status" value="1"/>
</dbReference>
<feature type="transmembrane region" description="Helical" evidence="14">
    <location>
        <begin position="168"/>
        <end position="188"/>
    </location>
</feature>
<dbReference type="EC" id="2.7.13.3" evidence="3"/>
<dbReference type="OrthoDB" id="9805967at2"/>
<accession>A0A6P1ZM15</accession>
<evidence type="ECO:0000256" key="12">
    <source>
        <dbReference type="ARBA" id="ARBA00023012"/>
    </source>
</evidence>
<dbReference type="Pfam" id="PF00989">
    <property type="entry name" value="PAS"/>
    <property type="match status" value="1"/>
</dbReference>
<dbReference type="SMART" id="SM00388">
    <property type="entry name" value="HisKA"/>
    <property type="match status" value="1"/>
</dbReference>
<reference evidence="19 20" key="1">
    <citation type="submission" date="2018-06" db="EMBL/GenBank/DDBJ databases">
        <title>Complete genome of Desulfovibrio marinus P48SEP.</title>
        <authorList>
            <person name="Crispim J.S."/>
            <person name="Vidigal P.M.P."/>
            <person name="Silva L.C.F."/>
            <person name="Araujo L.C."/>
            <person name="Laguardia C.N."/>
            <person name="Dias R.S."/>
            <person name="Sousa M.P."/>
            <person name="Paula S.O."/>
            <person name="Silva C."/>
        </authorList>
    </citation>
    <scope>NUCLEOTIDE SEQUENCE [LARGE SCALE GENOMIC DNA]</scope>
    <source>
        <strain evidence="19 20">P48SEP</strain>
    </source>
</reference>
<dbReference type="EMBL" id="QMIF01000002">
    <property type="protein sequence ID" value="TVM36134.1"/>
    <property type="molecule type" value="Genomic_DNA"/>
</dbReference>
<comment type="subcellular location">
    <subcellularLocation>
        <location evidence="2">Cell membrane</location>
        <topology evidence="2">Multi-pass membrane protein</topology>
    </subcellularLocation>
</comment>
<dbReference type="InterPro" id="IPR004358">
    <property type="entry name" value="Sig_transdc_His_kin-like_C"/>
</dbReference>
<evidence type="ECO:0000259" key="16">
    <source>
        <dbReference type="PROSITE" id="PS50112"/>
    </source>
</evidence>
<dbReference type="InterPro" id="IPR003594">
    <property type="entry name" value="HATPase_dom"/>
</dbReference>
<keyword evidence="10" id="KW-0067">ATP-binding</keyword>
<evidence type="ECO:0000256" key="8">
    <source>
        <dbReference type="ARBA" id="ARBA00022741"/>
    </source>
</evidence>
<keyword evidence="9 19" id="KW-0418">Kinase</keyword>
<dbReference type="InterPro" id="IPR036890">
    <property type="entry name" value="HATPase_C_sf"/>
</dbReference>
<dbReference type="SMART" id="SM00091">
    <property type="entry name" value="PAS"/>
    <property type="match status" value="1"/>
</dbReference>
<dbReference type="SMART" id="SM00387">
    <property type="entry name" value="HATPase_c"/>
    <property type="match status" value="1"/>
</dbReference>
<evidence type="ECO:0000313" key="20">
    <source>
        <dbReference type="Proteomes" id="UP000434052"/>
    </source>
</evidence>
<evidence type="ECO:0000256" key="14">
    <source>
        <dbReference type="SAM" id="Phobius"/>
    </source>
</evidence>
<dbReference type="Pfam" id="PF02518">
    <property type="entry name" value="HATPase_c"/>
    <property type="match status" value="1"/>
</dbReference>
<dbReference type="InterPro" id="IPR003661">
    <property type="entry name" value="HisK_dim/P_dom"/>
</dbReference>
<dbReference type="EMBL" id="CP039543">
    <property type="protein sequence ID" value="QJT09900.1"/>
    <property type="molecule type" value="Genomic_DNA"/>
</dbReference>
<dbReference type="SUPFAM" id="SSF55785">
    <property type="entry name" value="PYP-like sensor domain (PAS domain)"/>
    <property type="match status" value="1"/>
</dbReference>
<protein>
    <recommendedName>
        <fullName evidence="3">histidine kinase</fullName>
        <ecNumber evidence="3">2.7.13.3</ecNumber>
    </recommendedName>
</protein>
<dbReference type="Gene3D" id="3.30.565.10">
    <property type="entry name" value="Histidine kinase-like ATPase, C-terminal domain"/>
    <property type="match status" value="1"/>
</dbReference>
<keyword evidence="4" id="KW-1003">Cell membrane</keyword>
<dbReference type="PROSITE" id="PS50885">
    <property type="entry name" value="HAMP"/>
    <property type="match status" value="1"/>
</dbReference>
<dbReference type="CDD" id="cd00130">
    <property type="entry name" value="PAS"/>
    <property type="match status" value="1"/>
</dbReference>
<evidence type="ECO:0000313" key="18">
    <source>
        <dbReference type="EMBL" id="QJT09900.1"/>
    </source>
</evidence>
<dbReference type="Proteomes" id="UP000503251">
    <property type="component" value="Chromosome"/>
</dbReference>
<evidence type="ECO:0000313" key="19">
    <source>
        <dbReference type="EMBL" id="TVM36134.1"/>
    </source>
</evidence>
<dbReference type="SUPFAM" id="SSF55874">
    <property type="entry name" value="ATPase domain of HSP90 chaperone/DNA topoisomerase II/histidine kinase"/>
    <property type="match status" value="1"/>
</dbReference>
<gene>
    <name evidence="19" type="ORF">DQK91_04870</name>
    <name evidence="18" type="ORF">E8L03_13565</name>
</gene>
<evidence type="ECO:0000259" key="15">
    <source>
        <dbReference type="PROSITE" id="PS50109"/>
    </source>
</evidence>
<evidence type="ECO:0000256" key="4">
    <source>
        <dbReference type="ARBA" id="ARBA00022475"/>
    </source>
</evidence>
<evidence type="ECO:0000256" key="13">
    <source>
        <dbReference type="ARBA" id="ARBA00023136"/>
    </source>
</evidence>
<dbReference type="InterPro" id="IPR003660">
    <property type="entry name" value="HAMP_dom"/>
</dbReference>
<dbReference type="GO" id="GO:0005886">
    <property type="term" value="C:plasma membrane"/>
    <property type="evidence" value="ECO:0007669"/>
    <property type="project" value="UniProtKB-SubCell"/>
</dbReference>
<feature type="domain" description="PAS" evidence="16">
    <location>
        <begin position="248"/>
        <end position="297"/>
    </location>
</feature>
<keyword evidence="11 14" id="KW-1133">Transmembrane helix</keyword>
<dbReference type="InterPro" id="IPR033463">
    <property type="entry name" value="sCache_3"/>
</dbReference>
<dbReference type="Gene3D" id="3.30.450.20">
    <property type="entry name" value="PAS domain"/>
    <property type="match status" value="1"/>
</dbReference>
<dbReference type="Gene3D" id="1.10.287.130">
    <property type="match status" value="1"/>
</dbReference>
<dbReference type="CDD" id="cd00082">
    <property type="entry name" value="HisKA"/>
    <property type="match status" value="1"/>
</dbReference>
<keyword evidence="5" id="KW-0597">Phosphoprotein</keyword>
<keyword evidence="8" id="KW-0547">Nucleotide-binding</keyword>
<evidence type="ECO:0000256" key="5">
    <source>
        <dbReference type="ARBA" id="ARBA00022553"/>
    </source>
</evidence>
<dbReference type="Pfam" id="PF00512">
    <property type="entry name" value="HisKA"/>
    <property type="match status" value="1"/>
</dbReference>
<dbReference type="InterPro" id="IPR035965">
    <property type="entry name" value="PAS-like_dom_sf"/>
</dbReference>
<evidence type="ECO:0000256" key="1">
    <source>
        <dbReference type="ARBA" id="ARBA00000085"/>
    </source>
</evidence>
<evidence type="ECO:0000313" key="21">
    <source>
        <dbReference type="Proteomes" id="UP000503251"/>
    </source>
</evidence>
<dbReference type="Pfam" id="PF00672">
    <property type="entry name" value="HAMP"/>
    <property type="match status" value="1"/>
</dbReference>
<dbReference type="Gene3D" id="6.10.340.10">
    <property type="match status" value="1"/>
</dbReference>
<evidence type="ECO:0000256" key="7">
    <source>
        <dbReference type="ARBA" id="ARBA00022692"/>
    </source>
</evidence>
<dbReference type="GO" id="GO:0006355">
    <property type="term" value="P:regulation of DNA-templated transcription"/>
    <property type="evidence" value="ECO:0007669"/>
    <property type="project" value="InterPro"/>
</dbReference>
<dbReference type="GO" id="GO:0000155">
    <property type="term" value="F:phosphorelay sensor kinase activity"/>
    <property type="evidence" value="ECO:0007669"/>
    <property type="project" value="InterPro"/>
</dbReference>
<evidence type="ECO:0000256" key="6">
    <source>
        <dbReference type="ARBA" id="ARBA00022679"/>
    </source>
</evidence>
<keyword evidence="12" id="KW-0902">Two-component regulatory system</keyword>
<dbReference type="SUPFAM" id="SSF158472">
    <property type="entry name" value="HAMP domain-like"/>
    <property type="match status" value="1"/>
</dbReference>
<dbReference type="PRINTS" id="PR00344">
    <property type="entry name" value="BCTRLSENSOR"/>
</dbReference>
<dbReference type="PROSITE" id="PS50112">
    <property type="entry name" value="PAS"/>
    <property type="match status" value="1"/>
</dbReference>
<dbReference type="InterPro" id="IPR000014">
    <property type="entry name" value="PAS"/>
</dbReference>
<dbReference type="PROSITE" id="PS50109">
    <property type="entry name" value="HIS_KIN"/>
    <property type="match status" value="1"/>
</dbReference>
<organism evidence="19 20">
    <name type="scientific">Oceanidesulfovibrio marinus</name>
    <dbReference type="NCBI Taxonomy" id="370038"/>
    <lineage>
        <taxon>Bacteria</taxon>
        <taxon>Pseudomonadati</taxon>
        <taxon>Thermodesulfobacteriota</taxon>
        <taxon>Desulfovibrionia</taxon>
        <taxon>Desulfovibrionales</taxon>
        <taxon>Desulfovibrionaceae</taxon>
        <taxon>Oceanidesulfovibrio</taxon>
    </lineage>
</organism>
<evidence type="ECO:0000256" key="3">
    <source>
        <dbReference type="ARBA" id="ARBA00012438"/>
    </source>
</evidence>
<evidence type="ECO:0000256" key="11">
    <source>
        <dbReference type="ARBA" id="ARBA00022989"/>
    </source>
</evidence>